<dbReference type="Pfam" id="PF08922">
    <property type="entry name" value="DUF1905"/>
    <property type="match status" value="1"/>
</dbReference>
<dbReference type="RefSeq" id="WP_379580838.1">
    <property type="nucleotide sequence ID" value="NZ_JBHUFV010000073.1"/>
</dbReference>
<dbReference type="InterPro" id="IPR015018">
    <property type="entry name" value="DUF1905"/>
</dbReference>
<keyword evidence="2" id="KW-1185">Reference proteome</keyword>
<dbReference type="EMBL" id="JBHUFV010000073">
    <property type="protein sequence ID" value="MFD1938744.1"/>
    <property type="molecule type" value="Genomic_DNA"/>
</dbReference>
<reference evidence="2" key="1">
    <citation type="journal article" date="2019" name="Int. J. Syst. Evol. Microbiol.">
        <title>The Global Catalogue of Microorganisms (GCM) 10K type strain sequencing project: providing services to taxonomists for standard genome sequencing and annotation.</title>
        <authorList>
            <consortium name="The Broad Institute Genomics Platform"/>
            <consortium name="The Broad Institute Genome Sequencing Center for Infectious Disease"/>
            <person name="Wu L."/>
            <person name="Ma J."/>
        </authorList>
    </citation>
    <scope>NUCLEOTIDE SEQUENCE [LARGE SCALE GENOMIC DNA]</scope>
    <source>
        <strain evidence="2">ICMP 6774ER</strain>
    </source>
</reference>
<protein>
    <submittedName>
        <fullName evidence="1">YdeI/OmpD-associated family protein</fullName>
    </submittedName>
</protein>
<dbReference type="InterPro" id="IPR037079">
    <property type="entry name" value="AF2212/PG0164-like_sf"/>
</dbReference>
<organism evidence="1 2">
    <name type="scientific">Nonomuraea mangrovi</name>
    <dbReference type="NCBI Taxonomy" id="2316207"/>
    <lineage>
        <taxon>Bacteria</taxon>
        <taxon>Bacillati</taxon>
        <taxon>Actinomycetota</taxon>
        <taxon>Actinomycetes</taxon>
        <taxon>Streptosporangiales</taxon>
        <taxon>Streptosporangiaceae</taxon>
        <taxon>Nonomuraea</taxon>
    </lineage>
</organism>
<comment type="caution">
    <text evidence="1">The sequence shown here is derived from an EMBL/GenBank/DDBJ whole genome shotgun (WGS) entry which is preliminary data.</text>
</comment>
<gene>
    <name evidence="1" type="ORF">ACFSKW_45510</name>
</gene>
<dbReference type="SUPFAM" id="SSF141694">
    <property type="entry name" value="AF2212/PG0164-like"/>
    <property type="match status" value="1"/>
</dbReference>
<proteinExistence type="predicted"/>
<evidence type="ECO:0000313" key="1">
    <source>
        <dbReference type="EMBL" id="MFD1938744.1"/>
    </source>
</evidence>
<accession>A0ABW4TEE5</accession>
<dbReference type="Proteomes" id="UP001597368">
    <property type="component" value="Unassembled WGS sequence"/>
</dbReference>
<dbReference type="Gene3D" id="2.40.30.100">
    <property type="entry name" value="AF2212/PG0164-like"/>
    <property type="match status" value="1"/>
</dbReference>
<dbReference type="Pfam" id="PF13376">
    <property type="entry name" value="OmdA"/>
    <property type="match status" value="1"/>
</dbReference>
<name>A0ABW4TEE5_9ACTN</name>
<evidence type="ECO:0000313" key="2">
    <source>
        <dbReference type="Proteomes" id="UP001597368"/>
    </source>
</evidence>
<sequence>MRFQTIVLSNGKIATGIEVPAEIIEALGSGRRPKVRVTIAGHTFRNSVAPMNGTYMLGLNADVRKQTGVAAGDTIEIDLQVDTEPREVTVPADFAAALDREPEARNTFDRLSYSNRRAHVLSIEGAKTDATRQRRIDKSVSTLAAGNIR</sequence>